<accession>A0A816ZV11</accession>
<evidence type="ECO:0000256" key="5">
    <source>
        <dbReference type="ARBA" id="ARBA00047597"/>
    </source>
</evidence>
<comment type="similarity">
    <text evidence="1 6">Belongs to the Arg-specific ADP-ribosyltransferase family.</text>
</comment>
<evidence type="ECO:0000256" key="6">
    <source>
        <dbReference type="RuleBase" id="RU361228"/>
    </source>
</evidence>
<keyword evidence="4" id="KW-0548">Nucleotidyltransferase</keyword>
<dbReference type="Gene3D" id="3.90.176.10">
    <property type="entry name" value="Toxin ADP-ribosyltransferase, Chain A, domain 1"/>
    <property type="match status" value="1"/>
</dbReference>
<dbReference type="AlphaFoldDB" id="A0A816ZV11"/>
<evidence type="ECO:0000256" key="3">
    <source>
        <dbReference type="ARBA" id="ARBA00022679"/>
    </source>
</evidence>
<evidence type="ECO:0000313" key="8">
    <source>
        <dbReference type="EMBL" id="CAF4315952.1"/>
    </source>
</evidence>
<keyword evidence="3 6" id="KW-0808">Transferase</keyword>
<dbReference type="Pfam" id="PF01129">
    <property type="entry name" value="ART"/>
    <property type="match status" value="1"/>
</dbReference>
<comment type="catalytic activity">
    <reaction evidence="5 6">
        <text>L-arginyl-[protein] + NAD(+) = N(omega)-(ADP-D-ribosyl)-L-arginyl-[protein] + nicotinamide + H(+)</text>
        <dbReference type="Rhea" id="RHEA:19149"/>
        <dbReference type="Rhea" id="RHEA-COMP:10532"/>
        <dbReference type="Rhea" id="RHEA-COMP:15087"/>
        <dbReference type="ChEBI" id="CHEBI:15378"/>
        <dbReference type="ChEBI" id="CHEBI:17154"/>
        <dbReference type="ChEBI" id="CHEBI:29965"/>
        <dbReference type="ChEBI" id="CHEBI:57540"/>
        <dbReference type="ChEBI" id="CHEBI:142554"/>
        <dbReference type="EC" id="2.4.2.31"/>
    </reaction>
</comment>
<dbReference type="InterPro" id="IPR000768">
    <property type="entry name" value="ART"/>
</dbReference>
<keyword evidence="2 6" id="KW-0328">Glycosyltransferase</keyword>
<keyword evidence="6" id="KW-0521">NADP</keyword>
<comment type="caution">
    <text evidence="7">The sequence shown here is derived from an EMBL/GenBank/DDBJ whole genome shotgun (WGS) entry which is preliminary data.</text>
</comment>
<evidence type="ECO:0000313" key="9">
    <source>
        <dbReference type="Proteomes" id="UP000663887"/>
    </source>
</evidence>
<dbReference type="EMBL" id="CAJOBF010012225">
    <property type="protein sequence ID" value="CAF4315952.1"/>
    <property type="molecule type" value="Genomic_DNA"/>
</dbReference>
<sequence length="108" mass="12085">MTALQKLPPCQTKLWRGVADITNSNFKERDVHTWWSVNSCTSYLNVAGKFADRSGTLFCINAIYGRDITQYSAFHDEKEIVLMPGTLLRVMGALSDTNGPSVVDLAEW</sequence>
<evidence type="ECO:0000256" key="2">
    <source>
        <dbReference type="ARBA" id="ARBA00022676"/>
    </source>
</evidence>
<dbReference type="EC" id="2.4.2.31" evidence="6"/>
<name>A0A816ZV11_9BILA</name>
<dbReference type="Proteomes" id="UP000663842">
    <property type="component" value="Unassembled WGS sequence"/>
</dbReference>
<dbReference type="GO" id="GO:0016779">
    <property type="term" value="F:nucleotidyltransferase activity"/>
    <property type="evidence" value="ECO:0007669"/>
    <property type="project" value="UniProtKB-KW"/>
</dbReference>
<evidence type="ECO:0000313" key="7">
    <source>
        <dbReference type="EMBL" id="CAF2233834.1"/>
    </source>
</evidence>
<evidence type="ECO:0000256" key="4">
    <source>
        <dbReference type="ARBA" id="ARBA00022695"/>
    </source>
</evidence>
<organism evidence="7 9">
    <name type="scientific">Rotaria magnacalcarata</name>
    <dbReference type="NCBI Taxonomy" id="392030"/>
    <lineage>
        <taxon>Eukaryota</taxon>
        <taxon>Metazoa</taxon>
        <taxon>Spiralia</taxon>
        <taxon>Gnathifera</taxon>
        <taxon>Rotifera</taxon>
        <taxon>Eurotatoria</taxon>
        <taxon>Bdelloidea</taxon>
        <taxon>Philodinida</taxon>
        <taxon>Philodinidae</taxon>
        <taxon>Rotaria</taxon>
    </lineage>
</organism>
<gene>
    <name evidence="8" type="ORF">UXM345_LOCUS34198</name>
    <name evidence="7" type="ORF">XDN619_LOCUS34475</name>
</gene>
<dbReference type="EMBL" id="CAJNRG010017562">
    <property type="protein sequence ID" value="CAF2233834.1"/>
    <property type="molecule type" value="Genomic_DNA"/>
</dbReference>
<reference evidence="7" key="1">
    <citation type="submission" date="2021-02" db="EMBL/GenBank/DDBJ databases">
        <authorList>
            <person name="Nowell W R."/>
        </authorList>
    </citation>
    <scope>NUCLEOTIDE SEQUENCE</scope>
</reference>
<dbReference type="GO" id="GO:0106274">
    <property type="term" value="F:NAD+-protein-arginine ADP-ribosyltransferase activity"/>
    <property type="evidence" value="ECO:0007669"/>
    <property type="project" value="UniProtKB-EC"/>
</dbReference>
<protein>
    <recommendedName>
        <fullName evidence="6">NAD(P)(+)--arginine ADP-ribosyltransferase</fullName>
        <ecNumber evidence="6">2.4.2.31</ecNumber>
    </recommendedName>
    <alternativeName>
        <fullName evidence="6">Mono(ADP-ribosyl)transferase</fullName>
    </alternativeName>
</protein>
<dbReference type="Proteomes" id="UP000663887">
    <property type="component" value="Unassembled WGS sequence"/>
</dbReference>
<proteinExistence type="inferred from homology"/>
<keyword evidence="6" id="KW-0520">NAD</keyword>
<evidence type="ECO:0000256" key="1">
    <source>
        <dbReference type="ARBA" id="ARBA00009558"/>
    </source>
</evidence>
<dbReference type="SUPFAM" id="SSF56399">
    <property type="entry name" value="ADP-ribosylation"/>
    <property type="match status" value="1"/>
</dbReference>